<evidence type="ECO:0000313" key="5">
    <source>
        <dbReference type="EMBL" id="KAK7958997.1"/>
    </source>
</evidence>
<evidence type="ECO:0000259" key="4">
    <source>
        <dbReference type="Pfam" id="PF02826"/>
    </source>
</evidence>
<dbReference type="GeneID" id="92073135"/>
<sequence length="363" mass="39404">MSSQQTSSTATGTKPVVLHLGDPIKYNTDIYQQLSSRFTIIHPSVEERKRDAFLQNLGDRKWGDFAAVFRPWWATGGEMGRLDRELVSLLPRSLRVWASAGAGYDWADVDVLAEHGILYCNGALASSEAVADTALYHIISVFRNMQWSNMAGRSNDPKAWTDAHINAQFTAQNPQEHVLGIVGLGNIGYRIAVKAFQGFDMRITYHDPIPKSAEQEAAIKATRCASMDELLSGADCVVLAAPGGSGKLMNRERIAQMKTGARLVNIARGSLVDEEAVVEALETGQLSAVGLDVFENEPRPHPRLAGFRNATLTCHTAGGALETAIGFEGLSMKNVLAVLSGRPPLTPVNQHLMKKSRQGGPQL</sequence>
<dbReference type="InterPro" id="IPR029752">
    <property type="entry name" value="D-isomer_DH_CS1"/>
</dbReference>
<dbReference type="CDD" id="cd12168">
    <property type="entry name" value="Mand_dh_like"/>
    <property type="match status" value="1"/>
</dbReference>
<dbReference type="InterPro" id="IPR006140">
    <property type="entry name" value="D-isomer_DH_NAD-bd"/>
</dbReference>
<dbReference type="PANTHER" id="PTHR10996">
    <property type="entry name" value="2-HYDROXYACID DEHYDROGENASE-RELATED"/>
    <property type="match status" value="1"/>
</dbReference>
<gene>
    <name evidence="5" type="ORF">PG986_003851</name>
</gene>
<accession>A0ABR1QKY0</accession>
<dbReference type="PROSITE" id="PS00671">
    <property type="entry name" value="D_2_HYDROXYACID_DH_3"/>
    <property type="match status" value="1"/>
</dbReference>
<comment type="caution">
    <text evidence="5">The sequence shown here is derived from an EMBL/GenBank/DDBJ whole genome shotgun (WGS) entry which is preliminary data.</text>
</comment>
<dbReference type="RefSeq" id="XP_066702700.1">
    <property type="nucleotide sequence ID" value="XM_066840073.1"/>
</dbReference>
<feature type="domain" description="D-isomer specific 2-hydroxyacid dehydrogenase catalytic" evidence="3">
    <location>
        <begin position="81"/>
        <end position="349"/>
    </location>
</feature>
<comment type="similarity">
    <text evidence="2">Belongs to the D-isomer specific 2-hydroxyacid dehydrogenase family.</text>
</comment>
<dbReference type="PANTHER" id="PTHR10996:SF281">
    <property type="entry name" value="D-ISOMER SPECIFIC 2-HYDROXYACID DEHYDROGENASE NAD-BINDING DOMAIN-CONTAINING PROTEIN-RELATED"/>
    <property type="match status" value="1"/>
</dbReference>
<evidence type="ECO:0000259" key="3">
    <source>
        <dbReference type="Pfam" id="PF00389"/>
    </source>
</evidence>
<dbReference type="Pfam" id="PF00389">
    <property type="entry name" value="2-Hacid_dh"/>
    <property type="match status" value="1"/>
</dbReference>
<dbReference type="Proteomes" id="UP001391051">
    <property type="component" value="Unassembled WGS sequence"/>
</dbReference>
<evidence type="ECO:0000256" key="1">
    <source>
        <dbReference type="ARBA" id="ARBA00023002"/>
    </source>
</evidence>
<reference evidence="5 6" key="1">
    <citation type="submission" date="2023-01" db="EMBL/GenBank/DDBJ databases">
        <title>Analysis of 21 Apiospora genomes using comparative genomics revels a genus with tremendous synthesis potential of carbohydrate active enzymes and secondary metabolites.</title>
        <authorList>
            <person name="Sorensen T."/>
        </authorList>
    </citation>
    <scope>NUCLEOTIDE SEQUENCE [LARGE SCALE GENOMIC DNA]</scope>
    <source>
        <strain evidence="5 6">CBS 24483</strain>
    </source>
</reference>
<name>A0ABR1QKY0_9PEZI</name>
<dbReference type="InterPro" id="IPR029753">
    <property type="entry name" value="D-isomer_DH_CS"/>
</dbReference>
<dbReference type="Gene3D" id="3.40.50.720">
    <property type="entry name" value="NAD(P)-binding Rossmann-like Domain"/>
    <property type="match status" value="2"/>
</dbReference>
<evidence type="ECO:0000256" key="2">
    <source>
        <dbReference type="RuleBase" id="RU003719"/>
    </source>
</evidence>
<dbReference type="SUPFAM" id="SSF52283">
    <property type="entry name" value="Formate/glycerate dehydrogenase catalytic domain-like"/>
    <property type="match status" value="1"/>
</dbReference>
<keyword evidence="1 2" id="KW-0560">Oxidoreductase</keyword>
<dbReference type="InterPro" id="IPR036291">
    <property type="entry name" value="NAD(P)-bd_dom_sf"/>
</dbReference>
<evidence type="ECO:0008006" key="7">
    <source>
        <dbReference type="Google" id="ProtNLM"/>
    </source>
</evidence>
<dbReference type="InterPro" id="IPR050223">
    <property type="entry name" value="D-isomer_2-hydroxyacid_DH"/>
</dbReference>
<protein>
    <recommendedName>
        <fullName evidence="7">D-mandelate dehydrogenase</fullName>
    </recommendedName>
</protein>
<dbReference type="InterPro" id="IPR006139">
    <property type="entry name" value="D-isomer_2_OHA_DH_cat_dom"/>
</dbReference>
<dbReference type="PROSITE" id="PS00065">
    <property type="entry name" value="D_2_HYDROXYACID_DH_1"/>
    <property type="match status" value="1"/>
</dbReference>
<keyword evidence="6" id="KW-1185">Reference proteome</keyword>
<dbReference type="EMBL" id="JAQQWE010000003">
    <property type="protein sequence ID" value="KAK7958997.1"/>
    <property type="molecule type" value="Genomic_DNA"/>
</dbReference>
<organism evidence="5 6">
    <name type="scientific">Apiospora aurea</name>
    <dbReference type="NCBI Taxonomy" id="335848"/>
    <lineage>
        <taxon>Eukaryota</taxon>
        <taxon>Fungi</taxon>
        <taxon>Dikarya</taxon>
        <taxon>Ascomycota</taxon>
        <taxon>Pezizomycotina</taxon>
        <taxon>Sordariomycetes</taxon>
        <taxon>Xylariomycetidae</taxon>
        <taxon>Amphisphaeriales</taxon>
        <taxon>Apiosporaceae</taxon>
        <taxon>Apiospora</taxon>
    </lineage>
</organism>
<evidence type="ECO:0000313" key="6">
    <source>
        <dbReference type="Proteomes" id="UP001391051"/>
    </source>
</evidence>
<dbReference type="SUPFAM" id="SSF51735">
    <property type="entry name" value="NAD(P)-binding Rossmann-fold domains"/>
    <property type="match status" value="1"/>
</dbReference>
<feature type="domain" description="D-isomer specific 2-hydroxyacid dehydrogenase NAD-binding" evidence="4">
    <location>
        <begin position="137"/>
        <end position="317"/>
    </location>
</feature>
<dbReference type="Pfam" id="PF02826">
    <property type="entry name" value="2-Hacid_dh_C"/>
    <property type="match status" value="1"/>
</dbReference>
<proteinExistence type="inferred from homology"/>